<name>A0AAU6SQB2_UNCXX</name>
<organism evidence="1">
    <name type="scientific">bacterium 19PA01SH03</name>
    <dbReference type="NCBI Taxonomy" id="2920705"/>
    <lineage>
        <taxon>Bacteria</taxon>
    </lineage>
</organism>
<sequence>MNITINEKSPAQGYLEALARKLSGYFNSIAFKTACGTEARYFRFHRNRDNPKTLQVPTLANRSVKVNLADKSKNGEPTIITHKQGSLIVSKPCKEALLLSTAIELHDSEVNGHITDLSLQQELETVTETLNDTLNKELLGLIEESGDYDKLVKVMPEIDSGTGLKARGEALQEAIFTAKADVMPFGKELSDYIVGLSDAAFTALEYSARVNGFSSLEDMLGTEVFAFTSKSDSSGQKNYGYLIPRRHTAISFAESATGEVFKFEVTRKPDTQSSILEIIAYAEVLAAGFTKLDVDGQTVDVTMPLITQFSLKMKTINYEQEQ</sequence>
<dbReference type="AlphaFoldDB" id="A0AAU6SQB2"/>
<reference evidence="1" key="1">
    <citation type="submission" date="2022-03" db="EMBL/GenBank/DDBJ databases">
        <title>Sea Food Isolates.</title>
        <authorList>
            <person name="Li c."/>
        </authorList>
    </citation>
    <scope>NUCLEOTIDE SEQUENCE</scope>
    <source>
        <strain evidence="1">19PA01SH03</strain>
    </source>
</reference>
<proteinExistence type="predicted"/>
<gene>
    <name evidence="1" type="ORF">MRN70_04890</name>
</gene>
<protein>
    <submittedName>
        <fullName evidence="1">Uncharacterized protein</fullName>
    </submittedName>
</protein>
<dbReference type="EMBL" id="CP095338">
    <property type="protein sequence ID" value="XAG22148.1"/>
    <property type="molecule type" value="Genomic_DNA"/>
</dbReference>
<evidence type="ECO:0000313" key="1">
    <source>
        <dbReference type="EMBL" id="XAG22148.1"/>
    </source>
</evidence>
<accession>A0AAU6SQB2</accession>